<evidence type="ECO:0000313" key="2">
    <source>
        <dbReference type="EMBL" id="KKM71681.1"/>
    </source>
</evidence>
<evidence type="ECO:0008006" key="3">
    <source>
        <dbReference type="Google" id="ProtNLM"/>
    </source>
</evidence>
<evidence type="ECO:0000256" key="1">
    <source>
        <dbReference type="SAM" id="Phobius"/>
    </source>
</evidence>
<protein>
    <recommendedName>
        <fullName evidence="3">Membrane-associated sensor domain-containing protein</fullName>
    </recommendedName>
</protein>
<organism evidence="2">
    <name type="scientific">marine sediment metagenome</name>
    <dbReference type="NCBI Taxonomy" id="412755"/>
    <lineage>
        <taxon>unclassified sequences</taxon>
        <taxon>metagenomes</taxon>
        <taxon>ecological metagenomes</taxon>
    </lineage>
</organism>
<reference evidence="2" key="1">
    <citation type="journal article" date="2015" name="Nature">
        <title>Complex archaea that bridge the gap between prokaryotes and eukaryotes.</title>
        <authorList>
            <person name="Spang A."/>
            <person name="Saw J.H."/>
            <person name="Jorgensen S.L."/>
            <person name="Zaremba-Niedzwiedzka K."/>
            <person name="Martijn J."/>
            <person name="Lind A.E."/>
            <person name="van Eijk R."/>
            <person name="Schleper C."/>
            <person name="Guy L."/>
            <person name="Ettema T.J."/>
        </authorList>
    </citation>
    <scope>NUCLEOTIDE SEQUENCE</scope>
</reference>
<feature type="transmembrane region" description="Helical" evidence="1">
    <location>
        <begin position="66"/>
        <end position="87"/>
    </location>
</feature>
<feature type="transmembrane region" description="Helical" evidence="1">
    <location>
        <begin position="127"/>
        <end position="149"/>
    </location>
</feature>
<feature type="transmembrane region" description="Helical" evidence="1">
    <location>
        <begin position="99"/>
        <end position="121"/>
    </location>
</feature>
<proteinExistence type="predicted"/>
<feature type="transmembrane region" description="Helical" evidence="1">
    <location>
        <begin position="12"/>
        <end position="32"/>
    </location>
</feature>
<keyword evidence="1" id="KW-0472">Membrane</keyword>
<feature type="transmembrane region" description="Helical" evidence="1">
    <location>
        <begin position="41"/>
        <end position="60"/>
    </location>
</feature>
<dbReference type="EMBL" id="LAZR01009593">
    <property type="protein sequence ID" value="KKM71681.1"/>
    <property type="molecule type" value="Genomic_DNA"/>
</dbReference>
<dbReference type="AlphaFoldDB" id="A0A0F9KAI9"/>
<name>A0A0F9KAI9_9ZZZZ</name>
<sequence>MYFDLSSLGLHFDTIIVLGMLLAFLLNLFFYVSELNQDKSLVITSFFMAVSYFCSNHFIVLENSNINIYIEWFMYDFITLLLIILSHRFFSGISTATKYIYVGLVINSILYALIHIDLMVLWNREVWWFWTFYSFSVNIVDFLMIVALITNKDFLLVNKVKSSLFQKKCKKYSNI</sequence>
<keyword evidence="1" id="KW-0812">Transmembrane</keyword>
<gene>
    <name evidence="2" type="ORF">LCGC14_1428190</name>
</gene>
<comment type="caution">
    <text evidence="2">The sequence shown here is derived from an EMBL/GenBank/DDBJ whole genome shotgun (WGS) entry which is preliminary data.</text>
</comment>
<keyword evidence="1" id="KW-1133">Transmembrane helix</keyword>
<accession>A0A0F9KAI9</accession>